<keyword evidence="9" id="KW-0694">RNA-binding</keyword>
<reference evidence="12 13" key="1">
    <citation type="submission" date="2017-12" db="EMBL/GenBank/DDBJ databases">
        <authorList>
            <person name="Hurst M.R.H."/>
        </authorList>
    </citation>
    <scope>NUCLEOTIDE SEQUENCE [LARGE SCALE GENOMIC DNA]</scope>
    <source>
        <strain evidence="12 13">SY-3-19</strain>
    </source>
</reference>
<keyword evidence="7" id="KW-0378">Hydrolase</keyword>
<keyword evidence="2" id="KW-1003">Cell membrane</keyword>
<evidence type="ECO:0000313" key="13">
    <source>
        <dbReference type="Proteomes" id="UP000239504"/>
    </source>
</evidence>
<dbReference type="AlphaFoldDB" id="A0A2S7K2P2"/>
<proteinExistence type="predicted"/>
<evidence type="ECO:0000256" key="6">
    <source>
        <dbReference type="ARBA" id="ARBA00022759"/>
    </source>
</evidence>
<evidence type="ECO:0000256" key="10">
    <source>
        <dbReference type="ARBA" id="ARBA00023136"/>
    </source>
</evidence>
<evidence type="ECO:0000259" key="11">
    <source>
        <dbReference type="PROSITE" id="PS50126"/>
    </source>
</evidence>
<evidence type="ECO:0000256" key="7">
    <source>
        <dbReference type="ARBA" id="ARBA00022801"/>
    </source>
</evidence>
<keyword evidence="8" id="KW-0460">Magnesium</keyword>
<dbReference type="GO" id="GO:0004519">
    <property type="term" value="F:endonuclease activity"/>
    <property type="evidence" value="ECO:0007669"/>
    <property type="project" value="UniProtKB-KW"/>
</dbReference>
<accession>A0A2S7K2P2</accession>
<comment type="caution">
    <text evidence="12">The sequence shown here is derived from an EMBL/GenBank/DDBJ whole genome shotgun (WGS) entry which is preliminary data.</text>
</comment>
<keyword evidence="6" id="KW-0255">Endonuclease</keyword>
<dbReference type="InterPro" id="IPR019307">
    <property type="entry name" value="RNA-bd_AU-1/RNase_E/G"/>
</dbReference>
<gene>
    <name evidence="12" type="ORF">CW354_14835</name>
</gene>
<keyword evidence="13" id="KW-1185">Reference proteome</keyword>
<dbReference type="OrthoDB" id="9804278at2"/>
<keyword evidence="3" id="KW-0997">Cell inner membrane</keyword>
<evidence type="ECO:0000256" key="5">
    <source>
        <dbReference type="ARBA" id="ARBA00022723"/>
    </source>
</evidence>
<evidence type="ECO:0000256" key="3">
    <source>
        <dbReference type="ARBA" id="ARBA00022519"/>
    </source>
</evidence>
<keyword evidence="4" id="KW-0540">Nuclease</keyword>
<evidence type="ECO:0000256" key="8">
    <source>
        <dbReference type="ARBA" id="ARBA00022842"/>
    </source>
</evidence>
<dbReference type="GO" id="GO:0004540">
    <property type="term" value="F:RNA nuclease activity"/>
    <property type="evidence" value="ECO:0007669"/>
    <property type="project" value="InterPro"/>
</dbReference>
<dbReference type="InterPro" id="IPR012340">
    <property type="entry name" value="NA-bd_OB-fold"/>
</dbReference>
<name>A0A2S7K2P2_9PROT</name>
<feature type="domain" description="S1 motif" evidence="11">
    <location>
        <begin position="48"/>
        <end position="79"/>
    </location>
</feature>
<keyword evidence="10" id="KW-0472">Membrane</keyword>
<organism evidence="12 13">
    <name type="scientific">Hyphococcus luteus</name>
    <dbReference type="NCBI Taxonomy" id="2058213"/>
    <lineage>
        <taxon>Bacteria</taxon>
        <taxon>Pseudomonadati</taxon>
        <taxon>Pseudomonadota</taxon>
        <taxon>Alphaproteobacteria</taxon>
        <taxon>Parvularculales</taxon>
        <taxon>Parvularculaceae</taxon>
        <taxon>Hyphococcus</taxon>
    </lineage>
</organism>
<dbReference type="PANTHER" id="PTHR30001">
    <property type="entry name" value="RIBONUCLEASE"/>
    <property type="match status" value="1"/>
</dbReference>
<dbReference type="EMBL" id="PJCH01000011">
    <property type="protein sequence ID" value="PQA86763.1"/>
    <property type="molecule type" value="Genomic_DNA"/>
</dbReference>
<dbReference type="Proteomes" id="UP000239504">
    <property type="component" value="Unassembled WGS sequence"/>
</dbReference>
<dbReference type="GO" id="GO:0046872">
    <property type="term" value="F:metal ion binding"/>
    <property type="evidence" value="ECO:0007669"/>
    <property type="project" value="UniProtKB-KW"/>
</dbReference>
<dbReference type="InterPro" id="IPR003029">
    <property type="entry name" value="S1_domain"/>
</dbReference>
<sequence length="393" mass="42796">MAQTMIRLLIECGVAETRAALVKEDGIWKFWFGPARGDETTDRFARAGRRFAGRVKAVDKGLAAAFVDLGDGADAFLPLKKNNESHCVDGAMIEVEVKAPPRQTKGASLRFVGVLDHDVEPGRLPPFTDPVVEAARTIGAEGDEILVDDGLARRSLEEAGFGNVRHEGRPVSLFEKFGADGELDAAFERIAPLEKGGRLIIDEAQALTAIDVDTGGLNASSPARLREKIAFAAADEAVRQVSLRNIGGHVVIDFPDIPGEAGRKRFQAHLRKVMARLEGAGAASFSRSGLYSFTAPHRALSLLDRFTQEDGAEPVSGRRFTAEALAKFALARLERRLHAAPSARLRLAAGRDIKDYLESHAHWKKRLEDRHGARFDIVEDSECAGARFDLSEQ</sequence>
<dbReference type="Gene3D" id="2.40.50.140">
    <property type="entry name" value="Nucleic acid-binding proteins"/>
    <property type="match status" value="1"/>
</dbReference>
<evidence type="ECO:0000256" key="4">
    <source>
        <dbReference type="ARBA" id="ARBA00022722"/>
    </source>
</evidence>
<comment type="cofactor">
    <cofactor evidence="1">
        <name>Mg(2+)</name>
        <dbReference type="ChEBI" id="CHEBI:18420"/>
    </cofactor>
</comment>
<dbReference type="GO" id="GO:0005737">
    <property type="term" value="C:cytoplasm"/>
    <property type="evidence" value="ECO:0007669"/>
    <property type="project" value="TreeGrafter"/>
</dbReference>
<dbReference type="InterPro" id="IPR004659">
    <property type="entry name" value="RNase_E/G"/>
</dbReference>
<dbReference type="SUPFAM" id="SSF50249">
    <property type="entry name" value="Nucleic acid-binding proteins"/>
    <property type="match status" value="1"/>
</dbReference>
<dbReference type="PANTHER" id="PTHR30001:SF1">
    <property type="entry name" value="RIBONUCLEASE E_G-LIKE PROTEIN, CHLOROPLASTIC"/>
    <property type="match status" value="1"/>
</dbReference>
<evidence type="ECO:0000256" key="9">
    <source>
        <dbReference type="ARBA" id="ARBA00022884"/>
    </source>
</evidence>
<dbReference type="PROSITE" id="PS50126">
    <property type="entry name" value="S1"/>
    <property type="match status" value="1"/>
</dbReference>
<evidence type="ECO:0000313" key="12">
    <source>
        <dbReference type="EMBL" id="PQA86763.1"/>
    </source>
</evidence>
<dbReference type="Pfam" id="PF10150">
    <property type="entry name" value="RNase_E_G"/>
    <property type="match status" value="1"/>
</dbReference>
<keyword evidence="5" id="KW-0479">Metal-binding</keyword>
<evidence type="ECO:0000256" key="1">
    <source>
        <dbReference type="ARBA" id="ARBA00001946"/>
    </source>
</evidence>
<dbReference type="GO" id="GO:0003723">
    <property type="term" value="F:RNA binding"/>
    <property type="evidence" value="ECO:0007669"/>
    <property type="project" value="UniProtKB-KW"/>
</dbReference>
<dbReference type="GO" id="GO:0006364">
    <property type="term" value="P:rRNA processing"/>
    <property type="evidence" value="ECO:0007669"/>
    <property type="project" value="TreeGrafter"/>
</dbReference>
<evidence type="ECO:0000256" key="2">
    <source>
        <dbReference type="ARBA" id="ARBA00022475"/>
    </source>
</evidence>
<dbReference type="GO" id="GO:0016787">
    <property type="term" value="F:hydrolase activity"/>
    <property type="evidence" value="ECO:0007669"/>
    <property type="project" value="UniProtKB-KW"/>
</dbReference>
<protein>
    <recommendedName>
        <fullName evidence="11">S1 motif domain-containing protein</fullName>
    </recommendedName>
</protein>